<accession>A0A7W7FS47</accession>
<dbReference type="Pfam" id="PF14021">
    <property type="entry name" value="TNT"/>
    <property type="match status" value="1"/>
</dbReference>
<evidence type="ECO:0008006" key="6">
    <source>
        <dbReference type="Google" id="ProtNLM"/>
    </source>
</evidence>
<dbReference type="EMBL" id="JACHMH010000001">
    <property type="protein sequence ID" value="MBB4675772.1"/>
    <property type="molecule type" value="Genomic_DNA"/>
</dbReference>
<dbReference type="GO" id="GO:0050135">
    <property type="term" value="F:NADP+ nucleosidase activity"/>
    <property type="evidence" value="ECO:0007669"/>
    <property type="project" value="InterPro"/>
</dbReference>
<proteinExistence type="predicted"/>
<evidence type="ECO:0000313" key="5">
    <source>
        <dbReference type="Proteomes" id="UP000533598"/>
    </source>
</evidence>
<reference evidence="4 5" key="1">
    <citation type="submission" date="2020-08" db="EMBL/GenBank/DDBJ databases">
        <title>Sequencing the genomes of 1000 actinobacteria strains.</title>
        <authorList>
            <person name="Klenk H.-P."/>
        </authorList>
    </citation>
    <scope>NUCLEOTIDE SEQUENCE [LARGE SCALE GENOMIC DNA]</scope>
    <source>
        <strain evidence="4 5">DSM 44230</strain>
    </source>
</reference>
<dbReference type="AlphaFoldDB" id="A0A7W7FS47"/>
<keyword evidence="5" id="KW-1185">Reference proteome</keyword>
<feature type="compositionally biased region" description="Pro residues" evidence="1">
    <location>
        <begin position="398"/>
        <end position="409"/>
    </location>
</feature>
<organism evidence="4 5">
    <name type="scientific">Crossiella cryophila</name>
    <dbReference type="NCBI Taxonomy" id="43355"/>
    <lineage>
        <taxon>Bacteria</taxon>
        <taxon>Bacillati</taxon>
        <taxon>Actinomycetota</taxon>
        <taxon>Actinomycetes</taxon>
        <taxon>Pseudonocardiales</taxon>
        <taxon>Pseudonocardiaceae</taxon>
        <taxon>Crossiella</taxon>
    </lineage>
</organism>
<feature type="compositionally biased region" description="Low complexity" evidence="1">
    <location>
        <begin position="387"/>
        <end position="397"/>
    </location>
</feature>
<dbReference type="PANTHER" id="PTHR42059">
    <property type="entry name" value="TNT DOMAIN-CONTAINING PROTEIN"/>
    <property type="match status" value="1"/>
</dbReference>
<feature type="compositionally biased region" description="Basic and acidic residues" evidence="1">
    <location>
        <begin position="277"/>
        <end position="289"/>
    </location>
</feature>
<dbReference type="RefSeq" id="WP_185001695.1">
    <property type="nucleotide sequence ID" value="NZ_JACHMH010000001.1"/>
</dbReference>
<feature type="domain" description="TNT" evidence="2">
    <location>
        <begin position="628"/>
        <end position="712"/>
    </location>
</feature>
<feature type="compositionally biased region" description="Pro residues" evidence="1">
    <location>
        <begin position="319"/>
        <end position="337"/>
    </location>
</feature>
<dbReference type="InterPro" id="IPR053024">
    <property type="entry name" value="Fungal_surface_NADase"/>
</dbReference>
<comment type="caution">
    <text evidence="4">The sequence shown here is derived from an EMBL/GenBank/DDBJ whole genome shotgun (WGS) entry which is preliminary data.</text>
</comment>
<feature type="region of interest" description="Disordered" evidence="1">
    <location>
        <begin position="246"/>
        <end position="432"/>
    </location>
</feature>
<feature type="compositionally biased region" description="Low complexity" evidence="1">
    <location>
        <begin position="410"/>
        <end position="432"/>
    </location>
</feature>
<evidence type="ECO:0000259" key="2">
    <source>
        <dbReference type="Pfam" id="PF14021"/>
    </source>
</evidence>
<feature type="compositionally biased region" description="Low complexity" evidence="1">
    <location>
        <begin position="252"/>
        <end position="274"/>
    </location>
</feature>
<feature type="domain" description="Outer membrane channel protein CpnT-like N-terminal" evidence="3">
    <location>
        <begin position="8"/>
        <end position="134"/>
    </location>
</feature>
<protein>
    <recommendedName>
        <fullName evidence="6">DUF4237 domain-containing protein</fullName>
    </recommendedName>
</protein>
<name>A0A7W7FS47_9PSEU</name>
<sequence>MGIELPPEVAQVAKALRVQWPKGDEDKMRLAAKAWRAAGDGVTRLSTETDAVAQHALQAAKGDAAESARKHWNGFVAADTGRMPAIAKGCLRAAQRLEHAATEIAATKTKIIAELLKLVRQSEVAQLLASEGGLEALASGNSQASSALANLTSLTDKLAGTVVLGGDGSVESDAYPVTGPGARDGKTGYQVDPATGWLLDPKSGRLIHPESGNLLGMPGEYVRDGEGNLVYQNSGQPVDLAKVLQPRDGEFPLPGGAAGAPPAAAPGTLPGLPTDPRQPDPGRAGDHEQPSFGPQPGKGAPPPYYDPSPRTGPIELPRQPQPGPPAPPPVYYDPTPTPVHNAPAKPAPNQVQLSWAGSPEPVAAPPAAPAPVTAAPGPPPPQPPPNFQQFGPGAPAAPLAPPPAAPPAAQPIAGPGHSAVGAPHAGAGAGAAAGVAPVPVHGGRGGVGMDGGFGPNKDWRGVRPGAGYLDMAPGVQPIVEPDRPVAAKVPLPARKDDELALFLVHLFPLGHLPRPANRPDRQLPRPRAELDYAAGLRFAPHDHPQSGLITGYPVAPVPRTPGLAADHPAVLALIPDYDPLGGQHERDWDRRFLARAASADRPAEYAWPPAELCPEGGVDPDGAEPIVLSVGSVVDRFGPRDGRVFAVDGTPFTERGLPPELIGLGYHRFQVARELPVWRTVAAPWFGQAGGGVRFRATHSVAELLALGFLVELGEEVNA</sequence>
<dbReference type="Pfam" id="PF25547">
    <property type="entry name" value="WXG100_2"/>
    <property type="match status" value="1"/>
</dbReference>
<dbReference type="InterPro" id="IPR025331">
    <property type="entry name" value="TNT"/>
</dbReference>
<dbReference type="Proteomes" id="UP000533598">
    <property type="component" value="Unassembled WGS sequence"/>
</dbReference>
<evidence type="ECO:0000259" key="3">
    <source>
        <dbReference type="Pfam" id="PF25547"/>
    </source>
</evidence>
<feature type="compositionally biased region" description="Pro residues" evidence="1">
    <location>
        <begin position="376"/>
        <end position="386"/>
    </location>
</feature>
<dbReference type="PANTHER" id="PTHR42059:SF1">
    <property type="entry name" value="TNT DOMAIN-CONTAINING PROTEIN"/>
    <property type="match status" value="1"/>
</dbReference>
<evidence type="ECO:0000313" key="4">
    <source>
        <dbReference type="EMBL" id="MBB4675772.1"/>
    </source>
</evidence>
<evidence type="ECO:0000256" key="1">
    <source>
        <dbReference type="SAM" id="MobiDB-lite"/>
    </source>
</evidence>
<gene>
    <name evidence="4" type="ORF">HNR67_001890</name>
</gene>
<dbReference type="InterPro" id="IPR057746">
    <property type="entry name" value="CpnT-like_N"/>
</dbReference>